<feature type="transmembrane region" description="Helical" evidence="8">
    <location>
        <begin position="229"/>
        <end position="252"/>
    </location>
</feature>
<dbReference type="AlphaFoldDB" id="A0A837R9U0"/>
<feature type="transmembrane region" description="Helical" evidence="8">
    <location>
        <begin position="31"/>
        <end position="50"/>
    </location>
</feature>
<feature type="transmembrane region" description="Helical" evidence="8">
    <location>
        <begin position="273"/>
        <end position="294"/>
    </location>
</feature>
<dbReference type="GO" id="GO:0005886">
    <property type="term" value="C:plasma membrane"/>
    <property type="evidence" value="ECO:0007669"/>
    <property type="project" value="UniProtKB-SubCell"/>
</dbReference>
<feature type="transmembrane region" description="Helical" evidence="8">
    <location>
        <begin position="374"/>
        <end position="395"/>
    </location>
</feature>
<evidence type="ECO:0000256" key="5">
    <source>
        <dbReference type="ARBA" id="ARBA00022989"/>
    </source>
</evidence>
<evidence type="ECO:0000256" key="6">
    <source>
        <dbReference type="ARBA" id="ARBA00023065"/>
    </source>
</evidence>
<protein>
    <submittedName>
        <fullName evidence="10">Na+ h+ antiporter</fullName>
    </submittedName>
</protein>
<name>A0A837R9U0_LACPE</name>
<dbReference type="Pfam" id="PF00999">
    <property type="entry name" value="Na_H_Exchanger"/>
    <property type="match status" value="1"/>
</dbReference>
<dbReference type="GO" id="GO:1902600">
    <property type="term" value="P:proton transmembrane transport"/>
    <property type="evidence" value="ECO:0007669"/>
    <property type="project" value="InterPro"/>
</dbReference>
<comment type="subcellular location">
    <subcellularLocation>
        <location evidence="1">Cell membrane</location>
        <topology evidence="1">Multi-pass membrane protein</topology>
    </subcellularLocation>
</comment>
<feature type="transmembrane region" description="Helical" evidence="8">
    <location>
        <begin position="184"/>
        <end position="209"/>
    </location>
</feature>
<evidence type="ECO:0000259" key="9">
    <source>
        <dbReference type="Pfam" id="PF00999"/>
    </source>
</evidence>
<dbReference type="InterPro" id="IPR006153">
    <property type="entry name" value="Cation/H_exchanger_TM"/>
</dbReference>
<evidence type="ECO:0000256" key="7">
    <source>
        <dbReference type="ARBA" id="ARBA00023136"/>
    </source>
</evidence>
<evidence type="ECO:0000313" key="11">
    <source>
        <dbReference type="Proteomes" id="UP000051020"/>
    </source>
</evidence>
<feature type="transmembrane region" description="Helical" evidence="8">
    <location>
        <begin position="309"/>
        <end position="329"/>
    </location>
</feature>
<feature type="domain" description="Cation/H+ exchanger transmembrane" evidence="9">
    <location>
        <begin position="14"/>
        <end position="387"/>
    </location>
</feature>
<reference evidence="10 11" key="1">
    <citation type="journal article" date="2015" name="Genome Announc.">
        <title>Expanding the biotechnology potential of lactobacilli through comparative genomics of 213 strains and associated genera.</title>
        <authorList>
            <person name="Sun Z."/>
            <person name="Harris H.M."/>
            <person name="McCann A."/>
            <person name="Guo C."/>
            <person name="Argimon S."/>
            <person name="Zhang W."/>
            <person name="Yang X."/>
            <person name="Jeffery I.B."/>
            <person name="Cooney J.C."/>
            <person name="Kagawa T.F."/>
            <person name="Liu W."/>
            <person name="Song Y."/>
            <person name="Salvetti E."/>
            <person name="Wrobel A."/>
            <person name="Rasinkangas P."/>
            <person name="Parkhill J."/>
            <person name="Rea M.C."/>
            <person name="O'Sullivan O."/>
            <person name="Ritari J."/>
            <person name="Douillard F.P."/>
            <person name="Paul Ross R."/>
            <person name="Yang R."/>
            <person name="Briner A.E."/>
            <person name="Felis G.E."/>
            <person name="de Vos W.M."/>
            <person name="Barrangou R."/>
            <person name="Klaenhammer T.R."/>
            <person name="Caufield P.W."/>
            <person name="Cui Y."/>
            <person name="Zhang H."/>
            <person name="O'Toole P.W."/>
        </authorList>
    </citation>
    <scope>NUCLEOTIDE SEQUENCE [LARGE SCALE GENOMIC DNA]</scope>
    <source>
        <strain evidence="10 11">DSM 20314</strain>
    </source>
</reference>
<dbReference type="EMBL" id="AZCU01000008">
    <property type="protein sequence ID" value="KRK25304.1"/>
    <property type="molecule type" value="Genomic_DNA"/>
</dbReference>
<feature type="transmembrane region" description="Helical" evidence="8">
    <location>
        <begin position="341"/>
        <end position="362"/>
    </location>
</feature>
<evidence type="ECO:0000256" key="1">
    <source>
        <dbReference type="ARBA" id="ARBA00004651"/>
    </source>
</evidence>
<evidence type="ECO:0000256" key="8">
    <source>
        <dbReference type="SAM" id="Phobius"/>
    </source>
</evidence>
<dbReference type="GO" id="GO:0015297">
    <property type="term" value="F:antiporter activity"/>
    <property type="evidence" value="ECO:0007669"/>
    <property type="project" value="UniProtKB-KW"/>
</dbReference>
<dbReference type="PANTHER" id="PTHR32507">
    <property type="entry name" value="NA(+)/H(+) ANTIPORTER 1"/>
    <property type="match status" value="1"/>
</dbReference>
<dbReference type="GeneID" id="49395183"/>
<proteinExistence type="predicted"/>
<comment type="caution">
    <text evidence="10">The sequence shown here is derived from an EMBL/GenBank/DDBJ whole genome shotgun (WGS) entry which is preliminary data.</text>
</comment>
<evidence type="ECO:0000256" key="2">
    <source>
        <dbReference type="ARBA" id="ARBA00022448"/>
    </source>
</evidence>
<keyword evidence="6" id="KW-0406">Ion transport</keyword>
<dbReference type="RefSeq" id="WP_050339820.1">
    <property type="nucleotide sequence ID" value="NZ_AZCU01000008.1"/>
</dbReference>
<keyword evidence="5 8" id="KW-1133">Transmembrane helix</keyword>
<feature type="transmembrane region" description="Helical" evidence="8">
    <location>
        <begin position="86"/>
        <end position="109"/>
    </location>
</feature>
<keyword evidence="3" id="KW-0050">Antiport</keyword>
<gene>
    <name evidence="10" type="ORF">FD24_GL003151</name>
</gene>
<keyword evidence="2" id="KW-0813">Transport</keyword>
<evidence type="ECO:0000256" key="3">
    <source>
        <dbReference type="ARBA" id="ARBA00022449"/>
    </source>
</evidence>
<accession>A0A837R9U0</accession>
<dbReference type="Proteomes" id="UP000051020">
    <property type="component" value="Unassembled WGS sequence"/>
</dbReference>
<keyword evidence="7 8" id="KW-0472">Membrane</keyword>
<evidence type="ECO:0000313" key="10">
    <source>
        <dbReference type="EMBL" id="KRK25304.1"/>
    </source>
</evidence>
<feature type="transmembrane region" description="Helical" evidence="8">
    <location>
        <begin position="57"/>
        <end position="74"/>
    </location>
</feature>
<keyword evidence="4 8" id="KW-0812">Transmembrane</keyword>
<organism evidence="10 11">
    <name type="scientific">Lactiplantibacillus pentosus DSM 20314</name>
    <dbReference type="NCBI Taxonomy" id="1423791"/>
    <lineage>
        <taxon>Bacteria</taxon>
        <taxon>Bacillati</taxon>
        <taxon>Bacillota</taxon>
        <taxon>Bacilli</taxon>
        <taxon>Lactobacillales</taxon>
        <taxon>Lactobacillaceae</taxon>
        <taxon>Lactiplantibacillus</taxon>
    </lineage>
</organism>
<sequence length="527" mass="59236">MSMFIALFVVLVAVAVSELIARLLPRISSTYFNLLFGIILAAWPMTSRYIPEFDNEFFMIVILAPLLFFEGQRTQILQVQQRLKQIIGTAGILAIISAVVITMILPNLFNMTFPLALIMVAISTPTDATALESVIGGRAFPRSSHEQLTLESLFNDATGLVLLQAGIIWWQTGHFNFLQNAGTLLYAAGGGALIGFMIALLFMVIRQWLLRTSINAIYAQNLVYLLTPIIIYILAEAIGVSGIIAVVIAGLVNNSEANRSRFSSPRQMHLGLNLVNFLTSILNGMVFVILGLNLERIFTSQYFIHNNNWQWLMIGVTVYLGLLVCRLLYAKYKVGDHSWRSAGLFSLGGVHATVTLAMTFSLRGTLATNLYNQVILVEVVVIILSMVTATVVFNLKLPVDFDARNRPSRQREIRDEMVKSGIERVKKMDLDPAVRALVMYDLQDQIRSNTLRSFFKQWHGVSQHQEKINVLQSVDQRRALMHAFNEERRYLHSLALTHQIPSDEIYDLYSEVLLAESLVLDPKSRLI</sequence>
<evidence type="ECO:0000256" key="4">
    <source>
        <dbReference type="ARBA" id="ARBA00022692"/>
    </source>
</evidence>